<keyword evidence="2" id="KW-0540">Nuclease</keyword>
<dbReference type="Proteomes" id="UP000603640">
    <property type="component" value="Unassembled WGS sequence"/>
</dbReference>
<protein>
    <submittedName>
        <fullName evidence="2">Endonuclease domain-containing protein</fullName>
    </submittedName>
</protein>
<dbReference type="EMBL" id="JACRVF010000001">
    <property type="protein sequence ID" value="MBC5991927.1"/>
    <property type="molecule type" value="Genomic_DNA"/>
</dbReference>
<dbReference type="AlphaFoldDB" id="A0A923SHU6"/>
<evidence type="ECO:0000313" key="2">
    <source>
        <dbReference type="EMBL" id="MBC5991927.1"/>
    </source>
</evidence>
<organism evidence="2 3">
    <name type="scientific">Pontibacter cellulosilyticus</name>
    <dbReference type="NCBI Taxonomy" id="1720253"/>
    <lineage>
        <taxon>Bacteria</taxon>
        <taxon>Pseudomonadati</taxon>
        <taxon>Bacteroidota</taxon>
        <taxon>Cytophagia</taxon>
        <taxon>Cytophagales</taxon>
        <taxon>Hymenobacteraceae</taxon>
        <taxon>Pontibacter</taxon>
    </lineage>
</organism>
<keyword evidence="2" id="KW-0255">Endonuclease</keyword>
<dbReference type="GO" id="GO:0004519">
    <property type="term" value="F:endonuclease activity"/>
    <property type="evidence" value="ECO:0007669"/>
    <property type="project" value="UniProtKB-KW"/>
</dbReference>
<evidence type="ECO:0000313" key="3">
    <source>
        <dbReference type="Proteomes" id="UP000603640"/>
    </source>
</evidence>
<keyword evidence="3" id="KW-1185">Reference proteome</keyword>
<dbReference type="InterPro" id="IPR011335">
    <property type="entry name" value="Restrct_endonuc-II-like"/>
</dbReference>
<dbReference type="CDD" id="cd01038">
    <property type="entry name" value="Endonuclease_DUF559"/>
    <property type="match status" value="1"/>
</dbReference>
<name>A0A923SHU6_9BACT</name>
<reference evidence="2" key="1">
    <citation type="submission" date="2020-08" db="EMBL/GenBank/DDBJ databases">
        <title>Pontibacter sp. SD6 16S ribosomal RNA gene Genome sequencing and assembly.</title>
        <authorList>
            <person name="Kang M."/>
        </authorList>
    </citation>
    <scope>NUCLEOTIDE SEQUENCE</scope>
    <source>
        <strain evidence="2">SD6</strain>
    </source>
</reference>
<proteinExistence type="predicted"/>
<sequence>MLHNRRYLKKNRKELRGSLTPAEAELWKHLKGGSLDGRKFRRQHSVENYILDFYCPSEHLAIELDGQVHNHSSAEQADQERDQYLRNLNIRVLRFENKDVFDNLEAVLHEISKHFSK</sequence>
<dbReference type="PANTHER" id="PTHR38590">
    <property type="entry name" value="BLL0828 PROTEIN"/>
    <property type="match status" value="1"/>
</dbReference>
<evidence type="ECO:0000259" key="1">
    <source>
        <dbReference type="Pfam" id="PF04480"/>
    </source>
</evidence>
<dbReference type="InterPro" id="IPR047216">
    <property type="entry name" value="Endonuclease_DUF559_bact"/>
</dbReference>
<keyword evidence="2" id="KW-0378">Hydrolase</keyword>
<dbReference type="Pfam" id="PF04480">
    <property type="entry name" value="DUF559"/>
    <property type="match status" value="1"/>
</dbReference>
<accession>A0A923SHU6</accession>
<dbReference type="PANTHER" id="PTHR38590:SF1">
    <property type="entry name" value="BLL0828 PROTEIN"/>
    <property type="match status" value="1"/>
</dbReference>
<dbReference type="InterPro" id="IPR007569">
    <property type="entry name" value="DUF559"/>
</dbReference>
<feature type="domain" description="DUF559" evidence="1">
    <location>
        <begin position="8"/>
        <end position="114"/>
    </location>
</feature>
<comment type="caution">
    <text evidence="2">The sequence shown here is derived from an EMBL/GenBank/DDBJ whole genome shotgun (WGS) entry which is preliminary data.</text>
</comment>
<gene>
    <name evidence="2" type="ORF">H8S84_03655</name>
</gene>
<dbReference type="Gene3D" id="3.40.960.10">
    <property type="entry name" value="VSR Endonuclease"/>
    <property type="match status" value="1"/>
</dbReference>
<dbReference type="SUPFAM" id="SSF52980">
    <property type="entry name" value="Restriction endonuclease-like"/>
    <property type="match status" value="1"/>
</dbReference>